<dbReference type="InterPro" id="IPR006311">
    <property type="entry name" value="TAT_signal"/>
</dbReference>
<keyword evidence="2" id="KW-0378">Hydrolase</keyword>
<evidence type="ECO:0000313" key="3">
    <source>
        <dbReference type="Proteomes" id="UP000175669"/>
    </source>
</evidence>
<sequence>MCDLDTLEENNEFLRKSGQISRRQFNTLTAGATLAMMLPAVANAQDVVESDVMIETPDGVADCYFVHPASGKHPAVIMWPDILGLRPAFREMGKRLAQSGYSVLVVHPFYRSAPSPVVPEGASFGDPEIRNLVLPMAQALNAETHVTDARTFVAWVDQQAAVDTNRKIGTMGYCMGGPIVMRTAAALPERIGAGGSFHGGGLVTDSRDSPHLGIPTMDAHMLIAVADNDDERDPETKHALRAAFEAANVPAEVEVYEGAMHGWCVIDSTVYHEEQAERAWGRMLAIFESAL</sequence>
<protein>
    <submittedName>
        <fullName evidence="2">Dienelactone hydrolase</fullName>
    </submittedName>
</protein>
<feature type="domain" description="Dienelactone hydrolase" evidence="1">
    <location>
        <begin position="63"/>
        <end position="289"/>
    </location>
</feature>
<evidence type="ECO:0000259" key="1">
    <source>
        <dbReference type="Pfam" id="PF01738"/>
    </source>
</evidence>
<dbReference type="Gene3D" id="3.40.50.1820">
    <property type="entry name" value="alpha/beta hydrolase"/>
    <property type="match status" value="1"/>
</dbReference>
<dbReference type="Pfam" id="PF01738">
    <property type="entry name" value="DLH"/>
    <property type="match status" value="1"/>
</dbReference>
<keyword evidence="3" id="KW-1185">Reference proteome</keyword>
<gene>
    <name evidence="2" type="ORF">PHACT_08855</name>
</gene>
<dbReference type="AlphaFoldDB" id="A0A1E8CLR0"/>
<name>A0A1E8CLR0_9GAMM</name>
<proteinExistence type="predicted"/>
<dbReference type="InterPro" id="IPR029058">
    <property type="entry name" value="AB_hydrolase_fold"/>
</dbReference>
<evidence type="ECO:0000313" key="2">
    <source>
        <dbReference type="EMBL" id="OFE13232.1"/>
    </source>
</evidence>
<dbReference type="RefSeq" id="WP_070117051.1">
    <property type="nucleotide sequence ID" value="NZ_CAXATG010000004.1"/>
</dbReference>
<dbReference type="PROSITE" id="PS51318">
    <property type="entry name" value="TAT"/>
    <property type="match status" value="1"/>
</dbReference>
<accession>A0A1E8CLR0</accession>
<comment type="caution">
    <text evidence="2">The sequence shown here is derived from an EMBL/GenBank/DDBJ whole genome shotgun (WGS) entry which is preliminary data.</text>
</comment>
<dbReference type="InterPro" id="IPR051049">
    <property type="entry name" value="Dienelactone_hydrolase-like"/>
</dbReference>
<reference evidence="3" key="1">
    <citation type="submission" date="2016-07" db="EMBL/GenBank/DDBJ databases">
        <authorList>
            <person name="Florea S."/>
            <person name="Webb J.S."/>
            <person name="Jaromczyk J."/>
            <person name="Schardl C.L."/>
        </authorList>
    </citation>
    <scope>NUCLEOTIDE SEQUENCE [LARGE SCALE GENOMIC DNA]</scope>
    <source>
        <strain evidence="3">KCTC 42131</strain>
    </source>
</reference>
<dbReference type="OrthoDB" id="9787933at2"/>
<dbReference type="Proteomes" id="UP000175669">
    <property type="component" value="Unassembled WGS sequence"/>
</dbReference>
<dbReference type="SUPFAM" id="SSF53474">
    <property type="entry name" value="alpha/beta-Hydrolases"/>
    <property type="match status" value="1"/>
</dbReference>
<dbReference type="PANTHER" id="PTHR46623:SF10">
    <property type="entry name" value="CARBOXYMETHYLENEBUTENOLIDASE HOMOLOG"/>
    <property type="match status" value="1"/>
</dbReference>
<organism evidence="2 3">
    <name type="scientific">Pseudohongiella acticola</name>
    <dbReference type="NCBI Taxonomy" id="1524254"/>
    <lineage>
        <taxon>Bacteria</taxon>
        <taxon>Pseudomonadati</taxon>
        <taxon>Pseudomonadota</taxon>
        <taxon>Gammaproteobacteria</taxon>
        <taxon>Pseudomonadales</taxon>
        <taxon>Pseudohongiellaceae</taxon>
        <taxon>Pseudohongiella</taxon>
    </lineage>
</organism>
<dbReference type="EMBL" id="MASR01000001">
    <property type="protein sequence ID" value="OFE13232.1"/>
    <property type="molecule type" value="Genomic_DNA"/>
</dbReference>
<dbReference type="GO" id="GO:0016787">
    <property type="term" value="F:hydrolase activity"/>
    <property type="evidence" value="ECO:0007669"/>
    <property type="project" value="UniProtKB-KW"/>
</dbReference>
<dbReference type="STRING" id="1524254.PHACT_08855"/>
<dbReference type="PANTHER" id="PTHR46623">
    <property type="entry name" value="CARBOXYMETHYLENEBUTENOLIDASE-RELATED"/>
    <property type="match status" value="1"/>
</dbReference>
<dbReference type="InterPro" id="IPR002925">
    <property type="entry name" value="Dienelactn_hydro"/>
</dbReference>